<feature type="region of interest" description="Disordered" evidence="1">
    <location>
        <begin position="887"/>
        <end position="928"/>
    </location>
</feature>
<evidence type="ECO:0000259" key="2">
    <source>
        <dbReference type="Pfam" id="PF20231"/>
    </source>
</evidence>
<gene>
    <name evidence="3" type="ORF">C8Q71DRAFT_717682</name>
</gene>
<name>A0ABQ8JZQ5_9APHY</name>
<accession>A0ABQ8JZQ5</accession>
<keyword evidence="4" id="KW-1185">Reference proteome</keyword>
<organism evidence="3 4">
    <name type="scientific">Rhodofomes roseus</name>
    <dbReference type="NCBI Taxonomy" id="34475"/>
    <lineage>
        <taxon>Eukaryota</taxon>
        <taxon>Fungi</taxon>
        <taxon>Dikarya</taxon>
        <taxon>Basidiomycota</taxon>
        <taxon>Agaricomycotina</taxon>
        <taxon>Agaricomycetes</taxon>
        <taxon>Polyporales</taxon>
        <taxon>Rhodofomes</taxon>
    </lineage>
</organism>
<comment type="caution">
    <text evidence="3">The sequence shown here is derived from an EMBL/GenBank/DDBJ whole genome shotgun (WGS) entry which is preliminary data.</text>
</comment>
<reference evidence="3 4" key="1">
    <citation type="journal article" date="2021" name="Environ. Microbiol.">
        <title>Gene family expansions and transcriptome signatures uncover fungal adaptations to wood decay.</title>
        <authorList>
            <person name="Hage H."/>
            <person name="Miyauchi S."/>
            <person name="Viragh M."/>
            <person name="Drula E."/>
            <person name="Min B."/>
            <person name="Chaduli D."/>
            <person name="Navarro D."/>
            <person name="Favel A."/>
            <person name="Norest M."/>
            <person name="Lesage-Meessen L."/>
            <person name="Balint B."/>
            <person name="Merenyi Z."/>
            <person name="de Eugenio L."/>
            <person name="Morin E."/>
            <person name="Martinez A.T."/>
            <person name="Baldrian P."/>
            <person name="Stursova M."/>
            <person name="Martinez M.J."/>
            <person name="Novotny C."/>
            <person name="Magnuson J.K."/>
            <person name="Spatafora J.W."/>
            <person name="Maurice S."/>
            <person name="Pangilinan J."/>
            <person name="Andreopoulos W."/>
            <person name="LaButti K."/>
            <person name="Hundley H."/>
            <person name="Na H."/>
            <person name="Kuo A."/>
            <person name="Barry K."/>
            <person name="Lipzen A."/>
            <person name="Henrissat B."/>
            <person name="Riley R."/>
            <person name="Ahrendt S."/>
            <person name="Nagy L.G."/>
            <person name="Grigoriev I.V."/>
            <person name="Martin F."/>
            <person name="Rosso M.N."/>
        </authorList>
    </citation>
    <scope>NUCLEOTIDE SEQUENCE [LARGE SCALE GENOMIC DNA]</scope>
    <source>
        <strain evidence="3 4">CIRM-BRFM 1785</strain>
    </source>
</reference>
<protein>
    <recommendedName>
        <fullName evidence="2">DUF6589 domain-containing protein</fullName>
    </recommendedName>
</protein>
<dbReference type="EMBL" id="JADCUA010000035">
    <property type="protein sequence ID" value="KAH9829869.1"/>
    <property type="molecule type" value="Genomic_DNA"/>
</dbReference>
<dbReference type="Proteomes" id="UP000814176">
    <property type="component" value="Unassembled WGS sequence"/>
</dbReference>
<dbReference type="GeneID" id="72001914"/>
<evidence type="ECO:0000313" key="3">
    <source>
        <dbReference type="EMBL" id="KAH9829869.1"/>
    </source>
</evidence>
<feature type="compositionally biased region" description="Acidic residues" evidence="1">
    <location>
        <begin position="903"/>
        <end position="928"/>
    </location>
</feature>
<feature type="domain" description="DUF6589" evidence="2">
    <location>
        <begin position="342"/>
        <end position="782"/>
    </location>
</feature>
<dbReference type="InterPro" id="IPR046496">
    <property type="entry name" value="DUF6589"/>
</dbReference>
<feature type="region of interest" description="Disordered" evidence="1">
    <location>
        <begin position="845"/>
        <end position="875"/>
    </location>
</feature>
<dbReference type="Pfam" id="PF20231">
    <property type="entry name" value="DUF6589"/>
    <property type="match status" value="1"/>
</dbReference>
<evidence type="ECO:0000313" key="4">
    <source>
        <dbReference type="Proteomes" id="UP000814176"/>
    </source>
</evidence>
<sequence length="928" mass="104323">MDSTKAAHMDAILLEIQRKGWTIGAFLNDLLTVPARGSTGASSLRAQMVSKFLNGGTAVGARQVVEAMYQCRYGIRKKRRNTAGQSANAVRPEGGKLMAREHLNAWAISTVEELLDREAHGVVSKKGGFHLRNKDVTWQFVHSFSMENILSLLETRGSTVLRVLAAIAVPKKRRPDVAELEKPGFSYKTHFSQHVPSGRGNNSRDPYVILLVAAMLLMHARNAHFTLFQKIVGVWLFAQTAAHSVYAVLGRVGLSVSYTTVLNLLRSLSNSAKVAVRRTATARAFLAIYDNLNRKSRVWDPDLGEKDIMYNGTAATLVELEDCDVEQAFDVKVLREARAKEDRKKLTIDTLYNRIDWARLNAVIAMHVLNILTEAVPALEIHRENICEQFKTTLAIHRMREGRQTKLHPLATSDFNEGVTQENASVLDDIFIDQLKLSKEEVDRLLVIVGGDQSTIEKLRNLKKFMATCPHGYTRYGWVLPLIQLWHMGWADLERVLRTHWGKTQGDDLSAFRSINILLGRKVKDEKRPEYYSTLRLILDTLKADVLDCFRVHLRTDNLNAYFTTHQLSFSDLLKLSETIRDHYICIGAYERALHPDETVAEFFVPGKPSKPRATFTGVDRSVLPSVPPFRGDQMLANSILRLLDSMLHYEFQCAIAEGDIGRVMNVMAVWTFTFTGSGHNKYANELIELTCQFEFEFSGALQKAILNNWLCNLSGIPGCWFPMDLLQEKNIKQLKKMSQKRNADFGGEFFQDVIALNIRAFILATTSMKETVRLARTSSIHRRTVKQGALNELARNLTELELHKFCAGRASTHIPRNDFEAGYEQLEDGNKLRDFVKRTLRDAGAIHETDSESQGVVPDEAEASGGDGVRVDLPMPSMQINGFLVVADEDDSDKSDGASSDIAEEHEDDSDAAEESDMELVYTDDEE</sequence>
<proteinExistence type="predicted"/>
<dbReference type="RefSeq" id="XP_047773232.1">
    <property type="nucleotide sequence ID" value="XM_047921182.1"/>
</dbReference>
<evidence type="ECO:0000256" key="1">
    <source>
        <dbReference type="SAM" id="MobiDB-lite"/>
    </source>
</evidence>